<protein>
    <submittedName>
        <fullName evidence="3 4">Enoyl-CoA hydratase</fullName>
    </submittedName>
</protein>
<evidence type="ECO:0000313" key="4">
    <source>
        <dbReference type="EMBL" id="SIR70440.1"/>
    </source>
</evidence>
<dbReference type="AlphaFoldDB" id="A0A1N7D3R5"/>
<keyword evidence="5" id="KW-1185">Reference proteome</keyword>
<dbReference type="EMBL" id="CP019327">
    <property type="protein sequence ID" value="APX97194.1"/>
    <property type="molecule type" value="Genomic_DNA"/>
</dbReference>
<dbReference type="EMBL" id="FTNP01000002">
    <property type="protein sequence ID" value="SIR70440.1"/>
    <property type="molecule type" value="Genomic_DNA"/>
</dbReference>
<evidence type="ECO:0000256" key="1">
    <source>
        <dbReference type="ARBA" id="ARBA00005254"/>
    </source>
</evidence>
<comment type="similarity">
    <text evidence="1 2">Belongs to the enoyl-CoA hydratase/isomerase family.</text>
</comment>
<dbReference type="Pfam" id="PF00378">
    <property type="entry name" value="ECH_1"/>
    <property type="match status" value="1"/>
</dbReference>
<dbReference type="InterPro" id="IPR029045">
    <property type="entry name" value="ClpP/crotonase-like_dom_sf"/>
</dbReference>
<dbReference type="PANTHER" id="PTHR11941">
    <property type="entry name" value="ENOYL-COA HYDRATASE-RELATED"/>
    <property type="match status" value="1"/>
</dbReference>
<name>A0A1N7D3R5_9EURY</name>
<dbReference type="CDD" id="cd06558">
    <property type="entry name" value="crotonase-like"/>
    <property type="match status" value="1"/>
</dbReference>
<accession>A0A1N7D3R5</accession>
<dbReference type="Proteomes" id="UP000187321">
    <property type="component" value="Chromosome"/>
</dbReference>
<dbReference type="InterPro" id="IPR018376">
    <property type="entry name" value="Enoyl-CoA_hyd/isom_CS"/>
</dbReference>
<evidence type="ECO:0000256" key="2">
    <source>
        <dbReference type="RuleBase" id="RU003707"/>
    </source>
</evidence>
<dbReference type="SUPFAM" id="SSF52096">
    <property type="entry name" value="ClpP/crotonase"/>
    <property type="match status" value="1"/>
</dbReference>
<evidence type="ECO:0000313" key="3">
    <source>
        <dbReference type="EMBL" id="APX97194.1"/>
    </source>
</evidence>
<dbReference type="STRING" id="588898.BB347_11510"/>
<dbReference type="PANTHER" id="PTHR11941:SF54">
    <property type="entry name" value="ENOYL-COA HYDRATASE, MITOCHONDRIAL"/>
    <property type="match status" value="1"/>
</dbReference>
<organism evidence="4 5">
    <name type="scientific">Natronorubrum daqingense</name>
    <dbReference type="NCBI Taxonomy" id="588898"/>
    <lineage>
        <taxon>Archaea</taxon>
        <taxon>Methanobacteriati</taxon>
        <taxon>Methanobacteriota</taxon>
        <taxon>Stenosarchaea group</taxon>
        <taxon>Halobacteria</taxon>
        <taxon>Halobacteriales</taxon>
        <taxon>Natrialbaceae</taxon>
        <taxon>Natronorubrum</taxon>
    </lineage>
</organism>
<dbReference type="Gene3D" id="3.90.226.10">
    <property type="entry name" value="2-enoyl-CoA Hydratase, Chain A, domain 1"/>
    <property type="match status" value="1"/>
</dbReference>
<dbReference type="GO" id="GO:0003824">
    <property type="term" value="F:catalytic activity"/>
    <property type="evidence" value="ECO:0007669"/>
    <property type="project" value="InterPro"/>
</dbReference>
<dbReference type="PROSITE" id="PS00166">
    <property type="entry name" value="ENOYL_COA_HYDRATASE"/>
    <property type="match status" value="1"/>
</dbReference>
<dbReference type="KEGG" id="hda:BB347_11510"/>
<sequence>MQESFDTTTVEFDEDTGVGRVTLNRPDALNALSGQLREDIVESLRLLEEQNDDEIALRVVVVSGAAGNFCAGADITEFEDASPGGSPERTHYQFIMDFPVPVIAKIEGYCLGGGLETAMACDFRFADEDARLGLPEVDLGIIPGAGGVQYISELAGPAAAKEIAMTGDHISATRADELGIVNRVPDDLDEATQKFAEKIASKPPLAIQTIKNSARISTQTSLKEGIDYDNKVFEPLLATEDHKEGARAFAEDDYEPEFKGR</sequence>
<dbReference type="InterPro" id="IPR001753">
    <property type="entry name" value="Enoyl-CoA_hydra/iso"/>
</dbReference>
<dbReference type="Proteomes" id="UP000185687">
    <property type="component" value="Unassembled WGS sequence"/>
</dbReference>
<evidence type="ECO:0000313" key="6">
    <source>
        <dbReference type="Proteomes" id="UP000187321"/>
    </source>
</evidence>
<proteinExistence type="inferred from homology"/>
<reference evidence="3 6" key="1">
    <citation type="submission" date="2017-01" db="EMBL/GenBank/DDBJ databases">
        <title>Complete genome sequence of Haloterrigena daqingensis type strain (JX313T).</title>
        <authorList>
            <person name="Shuang W."/>
        </authorList>
    </citation>
    <scope>NUCLEOTIDE SEQUENCE [LARGE SCALE GENOMIC DNA]</scope>
    <source>
        <strain evidence="3 6">JX313</strain>
    </source>
</reference>
<dbReference type="RefSeq" id="WP_076581564.1">
    <property type="nucleotide sequence ID" value="NZ_CP019327.1"/>
</dbReference>
<evidence type="ECO:0000313" key="5">
    <source>
        <dbReference type="Proteomes" id="UP000185687"/>
    </source>
</evidence>
<reference evidence="4 5" key="2">
    <citation type="submission" date="2017-01" db="EMBL/GenBank/DDBJ databases">
        <authorList>
            <person name="Mah S.A."/>
            <person name="Swanson W.J."/>
            <person name="Moy G.W."/>
            <person name="Vacquier V.D."/>
        </authorList>
    </citation>
    <scope>NUCLEOTIDE SEQUENCE [LARGE SCALE GENOMIC DNA]</scope>
    <source>
        <strain evidence="4 5">CGMCC 1.8909</strain>
    </source>
</reference>
<gene>
    <name evidence="3" type="ORF">BB347_11510</name>
    <name evidence="4" type="ORF">SAMN05421809_2037</name>
</gene>
<dbReference type="GeneID" id="30956579"/>
<dbReference type="GO" id="GO:0006635">
    <property type="term" value="P:fatty acid beta-oxidation"/>
    <property type="evidence" value="ECO:0007669"/>
    <property type="project" value="TreeGrafter"/>
</dbReference>
<dbReference type="OrthoDB" id="27846at2157"/>